<organism evidence="1 2">
    <name type="scientific">Trifolium pratense</name>
    <name type="common">Red clover</name>
    <dbReference type="NCBI Taxonomy" id="57577"/>
    <lineage>
        <taxon>Eukaryota</taxon>
        <taxon>Viridiplantae</taxon>
        <taxon>Streptophyta</taxon>
        <taxon>Embryophyta</taxon>
        <taxon>Tracheophyta</taxon>
        <taxon>Spermatophyta</taxon>
        <taxon>Magnoliopsida</taxon>
        <taxon>eudicotyledons</taxon>
        <taxon>Gunneridae</taxon>
        <taxon>Pentapetalae</taxon>
        <taxon>rosids</taxon>
        <taxon>fabids</taxon>
        <taxon>Fabales</taxon>
        <taxon>Fabaceae</taxon>
        <taxon>Papilionoideae</taxon>
        <taxon>50 kb inversion clade</taxon>
        <taxon>NPAAA clade</taxon>
        <taxon>Hologalegina</taxon>
        <taxon>IRL clade</taxon>
        <taxon>Trifolieae</taxon>
        <taxon>Trifolium</taxon>
    </lineage>
</organism>
<comment type="caution">
    <text evidence="1">The sequence shown here is derived from an EMBL/GenBank/DDBJ whole genome shotgun (WGS) entry which is preliminary data.</text>
</comment>
<dbReference type="Proteomes" id="UP001177021">
    <property type="component" value="Unassembled WGS sequence"/>
</dbReference>
<reference evidence="1" key="1">
    <citation type="submission" date="2023-10" db="EMBL/GenBank/DDBJ databases">
        <authorList>
            <person name="Rodriguez Cubillos JULIANA M."/>
            <person name="De Vega J."/>
        </authorList>
    </citation>
    <scope>NUCLEOTIDE SEQUENCE</scope>
</reference>
<dbReference type="EMBL" id="CASHSV030000024">
    <property type="protein sequence ID" value="CAJ2639067.1"/>
    <property type="molecule type" value="Genomic_DNA"/>
</dbReference>
<gene>
    <name evidence="1" type="ORF">MILVUS5_LOCUS9155</name>
</gene>
<keyword evidence="2" id="KW-1185">Reference proteome</keyword>
<accession>A0ACB0J3L7</accession>
<evidence type="ECO:0000313" key="2">
    <source>
        <dbReference type="Proteomes" id="UP001177021"/>
    </source>
</evidence>
<protein>
    <submittedName>
        <fullName evidence="1">Uncharacterized protein</fullName>
    </submittedName>
</protein>
<sequence>MDTRKISALTIIFFLAFFIFASDMCMKIDAKKPCKVDGECQCRIGFPRCDHGDCWCFLPPPRAPRVDNIHNVISQNEN</sequence>
<evidence type="ECO:0000313" key="1">
    <source>
        <dbReference type="EMBL" id="CAJ2639067.1"/>
    </source>
</evidence>
<name>A0ACB0J3L7_TRIPR</name>
<proteinExistence type="predicted"/>